<dbReference type="PIRSF" id="PIRSF006483">
    <property type="entry name" value="Membrane_protein_YitT"/>
    <property type="match status" value="1"/>
</dbReference>
<dbReference type="InterPro" id="IPR003740">
    <property type="entry name" value="YitT"/>
</dbReference>
<keyword evidence="3 6" id="KW-0812">Transmembrane</keyword>
<protein>
    <submittedName>
        <fullName evidence="8">YitT family protein</fullName>
    </submittedName>
</protein>
<evidence type="ECO:0000256" key="3">
    <source>
        <dbReference type="ARBA" id="ARBA00022692"/>
    </source>
</evidence>
<proteinExistence type="predicted"/>
<keyword evidence="9" id="KW-1185">Reference proteome</keyword>
<evidence type="ECO:0000256" key="1">
    <source>
        <dbReference type="ARBA" id="ARBA00004651"/>
    </source>
</evidence>
<evidence type="ECO:0000256" key="5">
    <source>
        <dbReference type="ARBA" id="ARBA00023136"/>
    </source>
</evidence>
<name>A0ABW5PE29_9BACL</name>
<sequence>MKQVWNILILALGAAFIAAGFNLFLIPLSLLSGGISGISMLIGYFFGGNIGFIYLLLNIPIAIWGYFVLGKRFVGYSAVSILVTTWFMQILPTSGVPSDQLLGAVFGGVLIGIGTGISLRVGGSSGGFDIVGAIFTRNRDFPLGSLLFALNGLVILALGFKENWDLALFSMISIFVTGKIIDIIHIKHVKVTAMIVTSQTDTLLDKLMKLNRGVTIIRTRGGYTHLDREMLMTVTTRYELVELQRIIKETDPKAFVNIVETVAVWGEFRRT</sequence>
<dbReference type="Pfam" id="PF10035">
    <property type="entry name" value="DUF2179"/>
    <property type="match status" value="1"/>
</dbReference>
<dbReference type="Pfam" id="PF02588">
    <property type="entry name" value="YitT_membrane"/>
    <property type="match status" value="1"/>
</dbReference>
<feature type="transmembrane region" description="Helical" evidence="6">
    <location>
        <begin position="7"/>
        <end position="30"/>
    </location>
</feature>
<feature type="transmembrane region" description="Helical" evidence="6">
    <location>
        <begin position="141"/>
        <end position="160"/>
    </location>
</feature>
<evidence type="ECO:0000256" key="6">
    <source>
        <dbReference type="SAM" id="Phobius"/>
    </source>
</evidence>
<dbReference type="InterPro" id="IPR051461">
    <property type="entry name" value="UPF0750_membrane"/>
</dbReference>
<reference evidence="9" key="1">
    <citation type="journal article" date="2019" name="Int. J. Syst. Evol. Microbiol.">
        <title>The Global Catalogue of Microorganisms (GCM) 10K type strain sequencing project: providing services to taxonomists for standard genome sequencing and annotation.</title>
        <authorList>
            <consortium name="The Broad Institute Genomics Platform"/>
            <consortium name="The Broad Institute Genome Sequencing Center for Infectious Disease"/>
            <person name="Wu L."/>
            <person name="Ma J."/>
        </authorList>
    </citation>
    <scope>NUCLEOTIDE SEQUENCE [LARGE SCALE GENOMIC DNA]</scope>
    <source>
        <strain evidence="9">KCTC 3950</strain>
    </source>
</reference>
<comment type="subcellular location">
    <subcellularLocation>
        <location evidence="1">Cell membrane</location>
        <topology evidence="1">Multi-pass membrane protein</topology>
    </subcellularLocation>
</comment>
<keyword evidence="4 6" id="KW-1133">Transmembrane helix</keyword>
<gene>
    <name evidence="8" type="ORF">ACFSUF_12530</name>
</gene>
<dbReference type="InterPro" id="IPR015867">
    <property type="entry name" value="N-reg_PII/ATP_PRibTrfase_C"/>
</dbReference>
<dbReference type="PANTHER" id="PTHR33545:SF5">
    <property type="entry name" value="UPF0750 MEMBRANE PROTEIN YITT"/>
    <property type="match status" value="1"/>
</dbReference>
<dbReference type="CDD" id="cd16380">
    <property type="entry name" value="YitT_C"/>
    <property type="match status" value="1"/>
</dbReference>
<feature type="transmembrane region" description="Helical" evidence="6">
    <location>
        <begin position="73"/>
        <end position="91"/>
    </location>
</feature>
<keyword evidence="5 6" id="KW-0472">Membrane</keyword>
<dbReference type="PANTHER" id="PTHR33545">
    <property type="entry name" value="UPF0750 MEMBRANE PROTEIN YITT-RELATED"/>
    <property type="match status" value="1"/>
</dbReference>
<evidence type="ECO:0000259" key="7">
    <source>
        <dbReference type="Pfam" id="PF10035"/>
    </source>
</evidence>
<dbReference type="EMBL" id="JBHUME010000008">
    <property type="protein sequence ID" value="MFD2613248.1"/>
    <property type="molecule type" value="Genomic_DNA"/>
</dbReference>
<dbReference type="Gene3D" id="3.30.70.120">
    <property type="match status" value="1"/>
</dbReference>
<evidence type="ECO:0000256" key="4">
    <source>
        <dbReference type="ARBA" id="ARBA00022989"/>
    </source>
</evidence>
<feature type="transmembrane region" description="Helical" evidence="6">
    <location>
        <begin position="103"/>
        <end position="121"/>
    </location>
</feature>
<dbReference type="RefSeq" id="WP_377603249.1">
    <property type="nucleotide sequence ID" value="NZ_JBHUME010000008.1"/>
</dbReference>
<feature type="domain" description="DUF2179" evidence="7">
    <location>
        <begin position="212"/>
        <end position="266"/>
    </location>
</feature>
<evidence type="ECO:0000256" key="2">
    <source>
        <dbReference type="ARBA" id="ARBA00022475"/>
    </source>
</evidence>
<dbReference type="InterPro" id="IPR019264">
    <property type="entry name" value="DUF2179"/>
</dbReference>
<organism evidence="8 9">
    <name type="scientific">Paenibacillus gansuensis</name>
    <dbReference type="NCBI Taxonomy" id="306542"/>
    <lineage>
        <taxon>Bacteria</taxon>
        <taxon>Bacillati</taxon>
        <taxon>Bacillota</taxon>
        <taxon>Bacilli</taxon>
        <taxon>Bacillales</taxon>
        <taxon>Paenibacillaceae</taxon>
        <taxon>Paenibacillus</taxon>
    </lineage>
</organism>
<evidence type="ECO:0000313" key="9">
    <source>
        <dbReference type="Proteomes" id="UP001597541"/>
    </source>
</evidence>
<feature type="transmembrane region" description="Helical" evidence="6">
    <location>
        <begin position="166"/>
        <end position="184"/>
    </location>
</feature>
<comment type="caution">
    <text evidence="8">The sequence shown here is derived from an EMBL/GenBank/DDBJ whole genome shotgun (WGS) entry which is preliminary data.</text>
</comment>
<feature type="transmembrane region" description="Helical" evidence="6">
    <location>
        <begin position="42"/>
        <end position="66"/>
    </location>
</feature>
<accession>A0ABW5PE29</accession>
<keyword evidence="2" id="KW-1003">Cell membrane</keyword>
<evidence type="ECO:0000313" key="8">
    <source>
        <dbReference type="EMBL" id="MFD2613248.1"/>
    </source>
</evidence>
<dbReference type="Proteomes" id="UP001597541">
    <property type="component" value="Unassembled WGS sequence"/>
</dbReference>